<gene>
    <name evidence="3" type="ORF">MMG00_12265</name>
</gene>
<evidence type="ECO:0000259" key="2">
    <source>
        <dbReference type="Pfam" id="PF09851"/>
    </source>
</evidence>
<dbReference type="InterPro" id="IPR018649">
    <property type="entry name" value="SHOCT"/>
</dbReference>
<keyword evidence="1" id="KW-1133">Transmembrane helix</keyword>
<evidence type="ECO:0000256" key="1">
    <source>
        <dbReference type="SAM" id="Phobius"/>
    </source>
</evidence>
<sequence>MNPNMFWGLLVLAIPALYALTLLLKMWGETQKEIDKSKDTLILKSINNLDSFTATGYYLAPRLKTGIAIDEDRKKICLIQSQHPFNLTMISFQDVLLVELIEDGVSITKTSRTSQIGGALLGSILLGGVGAVIGGLSGSKKTSTNANSIILRVVVNSTVNPDHIIHFLDQEVEKNDEIYQEAISSARKWESTLNVIIHQADMIDKKNASLPLDLSDEANTISKLERLASLKDRGVLTDDEFQAEKIKILNP</sequence>
<organism evidence="3 4">
    <name type="scientific">Ignatzschineria rhizosphaerae</name>
    <dbReference type="NCBI Taxonomy" id="2923279"/>
    <lineage>
        <taxon>Bacteria</taxon>
        <taxon>Pseudomonadati</taxon>
        <taxon>Pseudomonadota</taxon>
        <taxon>Gammaproteobacteria</taxon>
        <taxon>Cardiobacteriales</taxon>
        <taxon>Ignatzschineriaceae</taxon>
        <taxon>Ignatzschineria</taxon>
    </lineage>
</organism>
<feature type="transmembrane region" description="Helical" evidence="1">
    <location>
        <begin position="116"/>
        <end position="136"/>
    </location>
</feature>
<evidence type="ECO:0000313" key="3">
    <source>
        <dbReference type="EMBL" id="UNM95960.1"/>
    </source>
</evidence>
<keyword evidence="1" id="KW-0812">Transmembrane</keyword>
<proteinExistence type="predicted"/>
<feature type="transmembrane region" description="Helical" evidence="1">
    <location>
        <begin position="6"/>
        <end position="28"/>
    </location>
</feature>
<keyword evidence="1" id="KW-0472">Membrane</keyword>
<name>A0ABY3X0X7_9GAMM</name>
<protein>
    <submittedName>
        <fullName evidence="3">SHOCT domain-containing protein</fullName>
    </submittedName>
</protein>
<evidence type="ECO:0000313" key="4">
    <source>
        <dbReference type="Proteomes" id="UP000829542"/>
    </source>
</evidence>
<reference evidence="3 4" key="1">
    <citation type="submission" date="2022-03" db="EMBL/GenBank/DDBJ databases">
        <title>Ignatzschineria rhizosphaerae HR5S32.</title>
        <authorList>
            <person name="Sun J.Q."/>
            <person name="Feng J.Y."/>
        </authorList>
    </citation>
    <scope>NUCLEOTIDE SEQUENCE [LARGE SCALE GENOMIC DNA]</scope>
    <source>
        <strain evidence="3 4">HR5S32</strain>
    </source>
</reference>
<dbReference type="Proteomes" id="UP000829542">
    <property type="component" value="Chromosome"/>
</dbReference>
<dbReference type="RefSeq" id="WP_242148763.1">
    <property type="nucleotide sequence ID" value="NZ_CP093379.1"/>
</dbReference>
<dbReference type="EMBL" id="CP093379">
    <property type="protein sequence ID" value="UNM95960.1"/>
    <property type="molecule type" value="Genomic_DNA"/>
</dbReference>
<keyword evidence="4" id="KW-1185">Reference proteome</keyword>
<dbReference type="Pfam" id="PF09851">
    <property type="entry name" value="SHOCT"/>
    <property type="match status" value="1"/>
</dbReference>
<feature type="domain" description="SHOCT" evidence="2">
    <location>
        <begin position="223"/>
        <end position="249"/>
    </location>
</feature>
<accession>A0ABY3X0X7</accession>